<feature type="compositionally biased region" description="Basic and acidic residues" evidence="1">
    <location>
        <begin position="418"/>
        <end position="431"/>
    </location>
</feature>
<evidence type="ECO:0000313" key="5">
    <source>
        <dbReference type="RefSeq" id="XP_022101990.1"/>
    </source>
</evidence>
<feature type="compositionally biased region" description="Polar residues" evidence="1">
    <location>
        <begin position="705"/>
        <end position="726"/>
    </location>
</feature>
<protein>
    <submittedName>
        <fullName evidence="5">Uncharacterized protein LOC110985336</fullName>
    </submittedName>
</protein>
<feature type="compositionally biased region" description="Polar residues" evidence="1">
    <location>
        <begin position="757"/>
        <end position="766"/>
    </location>
</feature>
<keyword evidence="2" id="KW-0732">Signal</keyword>
<dbReference type="AlphaFoldDB" id="A0A8B7ZAZ9"/>
<feature type="compositionally biased region" description="Basic and acidic residues" evidence="1">
    <location>
        <begin position="801"/>
        <end position="817"/>
    </location>
</feature>
<keyword evidence="4" id="KW-1185">Reference proteome</keyword>
<dbReference type="InterPro" id="IPR003599">
    <property type="entry name" value="Ig_sub"/>
</dbReference>
<dbReference type="InterPro" id="IPR036179">
    <property type="entry name" value="Ig-like_dom_sf"/>
</dbReference>
<dbReference type="PROSITE" id="PS51257">
    <property type="entry name" value="PROKAR_LIPOPROTEIN"/>
    <property type="match status" value="1"/>
</dbReference>
<feature type="compositionally biased region" description="Polar residues" evidence="1">
    <location>
        <begin position="686"/>
        <end position="695"/>
    </location>
</feature>
<dbReference type="SUPFAM" id="SSF48726">
    <property type="entry name" value="Immunoglobulin"/>
    <property type="match status" value="1"/>
</dbReference>
<feature type="compositionally biased region" description="Acidic residues" evidence="1">
    <location>
        <begin position="453"/>
        <end position="462"/>
    </location>
</feature>
<organism evidence="4 5">
    <name type="scientific">Acanthaster planci</name>
    <name type="common">Crown-of-thorns starfish</name>
    <dbReference type="NCBI Taxonomy" id="133434"/>
    <lineage>
        <taxon>Eukaryota</taxon>
        <taxon>Metazoa</taxon>
        <taxon>Echinodermata</taxon>
        <taxon>Eleutherozoa</taxon>
        <taxon>Asterozoa</taxon>
        <taxon>Asteroidea</taxon>
        <taxon>Valvatacea</taxon>
        <taxon>Valvatida</taxon>
        <taxon>Acanthasteridae</taxon>
        <taxon>Acanthaster</taxon>
    </lineage>
</organism>
<feature type="compositionally biased region" description="Basic and acidic residues" evidence="1">
    <location>
        <begin position="845"/>
        <end position="861"/>
    </location>
</feature>
<evidence type="ECO:0000256" key="1">
    <source>
        <dbReference type="SAM" id="MobiDB-lite"/>
    </source>
</evidence>
<feature type="compositionally biased region" description="Polar residues" evidence="1">
    <location>
        <begin position="915"/>
        <end position="924"/>
    </location>
</feature>
<feature type="region of interest" description="Disordered" evidence="1">
    <location>
        <begin position="794"/>
        <end position="924"/>
    </location>
</feature>
<dbReference type="RefSeq" id="XP_022101990.1">
    <property type="nucleotide sequence ID" value="XM_022246298.1"/>
</dbReference>
<dbReference type="SMART" id="SM00409">
    <property type="entry name" value="IG"/>
    <property type="match status" value="1"/>
</dbReference>
<accession>A0A8B7ZAZ9</accession>
<evidence type="ECO:0000259" key="3">
    <source>
        <dbReference type="SMART" id="SM00409"/>
    </source>
</evidence>
<feature type="compositionally biased region" description="Polar residues" evidence="1">
    <location>
        <begin position="382"/>
        <end position="392"/>
    </location>
</feature>
<gene>
    <name evidence="5" type="primary">LOC110985336</name>
</gene>
<feature type="compositionally biased region" description="Polar residues" evidence="1">
    <location>
        <begin position="862"/>
        <end position="881"/>
    </location>
</feature>
<dbReference type="GeneID" id="110985336"/>
<feature type="compositionally biased region" description="Basic and acidic residues" evidence="1">
    <location>
        <begin position="301"/>
        <end position="318"/>
    </location>
</feature>
<name>A0A8B7ZAZ9_ACAPL</name>
<feature type="region of interest" description="Disordered" evidence="1">
    <location>
        <begin position="291"/>
        <end position="331"/>
    </location>
</feature>
<feature type="region of interest" description="Disordered" evidence="1">
    <location>
        <begin position="343"/>
        <end position="530"/>
    </location>
</feature>
<feature type="compositionally biased region" description="Basic and acidic residues" evidence="1">
    <location>
        <begin position="642"/>
        <end position="656"/>
    </location>
</feature>
<feature type="domain" description="Immunoglobulin" evidence="3">
    <location>
        <begin position="37"/>
        <end position="147"/>
    </location>
</feature>
<dbReference type="InterPro" id="IPR013783">
    <property type="entry name" value="Ig-like_fold"/>
</dbReference>
<dbReference type="KEGG" id="aplc:110985336"/>
<reference evidence="5" key="1">
    <citation type="submission" date="2025-08" db="UniProtKB">
        <authorList>
            <consortium name="RefSeq"/>
        </authorList>
    </citation>
    <scope>IDENTIFICATION</scope>
</reference>
<evidence type="ECO:0000256" key="2">
    <source>
        <dbReference type="SAM" id="SignalP"/>
    </source>
</evidence>
<feature type="region of interest" description="Disordered" evidence="1">
    <location>
        <begin position="626"/>
        <end position="766"/>
    </location>
</feature>
<dbReference type="Gene3D" id="2.60.40.10">
    <property type="entry name" value="Immunoglobulins"/>
    <property type="match status" value="1"/>
</dbReference>
<proteinExistence type="predicted"/>
<evidence type="ECO:0000313" key="4">
    <source>
        <dbReference type="Proteomes" id="UP000694845"/>
    </source>
</evidence>
<feature type="compositionally biased region" description="Polar residues" evidence="1">
    <location>
        <begin position="827"/>
        <end position="837"/>
    </location>
</feature>
<feature type="compositionally biased region" description="Polar residues" evidence="1">
    <location>
        <begin position="484"/>
        <end position="498"/>
    </location>
</feature>
<feature type="chain" id="PRO_5034403439" evidence="2">
    <location>
        <begin position="26"/>
        <end position="924"/>
    </location>
</feature>
<dbReference type="Proteomes" id="UP000694845">
    <property type="component" value="Unplaced"/>
</dbReference>
<feature type="signal peptide" evidence="2">
    <location>
        <begin position="1"/>
        <end position="25"/>
    </location>
</feature>
<feature type="region of interest" description="Disordered" evidence="1">
    <location>
        <begin position="228"/>
        <end position="262"/>
    </location>
</feature>
<feature type="compositionally biased region" description="Basic residues" evidence="1">
    <location>
        <begin position="361"/>
        <end position="379"/>
    </location>
</feature>
<sequence>MAQSTCKTAFLSLLLVLLVVSCKSASQHVSLQRENENSAFIVLQGNTFELSYEISFGNLAQKLSFHCSNGKDIDISLPNMMTESSKTSTGNYSGSHPYNGKEQKKTLKLVVNNAQQGDSGLYKCQVHASFQNESTRTTSDSVTLTVTEEPACLVIPMISEMKGDSKIFRCITAENDPILYFKLESPNKHVQQIQKFPSQPGKITLLNVTETLNDIVLNCTTTESSCSNDPIILENTKPQTAPTTTELELSTKTPPSSSLGSPDIHISVKVAVPINTVLVIALIVTWCVRRKRSRNGGPPSTKDRRDDISPMDGADHPTSRPMTHPDLPRQEDEGTRLYEEINECVPPALPSRTTLLTKKSGPGRHSKKRSHRKTRTRRTKATDSVPNGSHAYSQVPLEASPDRNDEASNSAENILGTERLDQGKPLEEKGNVHQTGRKKLEPGYHIVLPSSSDSDDQDDDSSVDSMIKVPGQDYSNKKDDVHPNKQTKSGPNYFTVNPSTSDRDDDSGVDEDKVTTPDSDDSAPGPFNESNIYVADTSAWQMQELYLIPHANNTEVTNQGELPDDNETSTDQHEIEASSEIQTANKQREIIHPGDTLNGTQTRMQSVAQGEQTYDTLEHQTTVIRNQIIQRPTIPHASIDPGEAHYDKTNIKKTDQSESSSRRVRNSSDNKISKTNGGMQGPTARNPKTSPTAQHPTVKIKDSRPTSNSSQDALKTKMTVTPAQQQDKTRDYSSLPETRPTVESSGLLHMPKEHTYDSFNRGNSMRRNQLEGYEQVSESKPMPAAKPYIIVNLDKPAMRNQNERKSRTPDLIPDHPYEVPQARHPNPTASDEQNSDSCAAANDEASNRHSWSGDDARRTHPDNTAQNSPRIPTSKSGNSRVEQPYDVPRPCQQVSSRPPAKQQVPAVDPSDTMRQETQLDGTNE</sequence>
<feature type="compositionally biased region" description="Polar residues" evidence="1">
    <location>
        <begin position="236"/>
        <end position="260"/>
    </location>
</feature>